<evidence type="ECO:0000313" key="3">
    <source>
        <dbReference type="Proteomes" id="UP000189670"/>
    </source>
</evidence>
<dbReference type="GO" id="GO:0004643">
    <property type="term" value="F:phosphoribosylaminoimidazolecarboxamide formyltransferase activity"/>
    <property type="evidence" value="ECO:0007669"/>
    <property type="project" value="InterPro"/>
</dbReference>
<proteinExistence type="predicted"/>
<dbReference type="EMBL" id="ATBP01003115">
    <property type="protein sequence ID" value="ETR65181.1"/>
    <property type="molecule type" value="Genomic_DNA"/>
</dbReference>
<feature type="non-terminal residue" evidence="2">
    <location>
        <position position="99"/>
    </location>
</feature>
<dbReference type="InterPro" id="IPR002695">
    <property type="entry name" value="PurH-like"/>
</dbReference>
<evidence type="ECO:0000259" key="1">
    <source>
        <dbReference type="PROSITE" id="PS51855"/>
    </source>
</evidence>
<dbReference type="CDD" id="cd01421">
    <property type="entry name" value="IMPCH"/>
    <property type="match status" value="1"/>
</dbReference>
<comment type="caution">
    <text evidence="2">The sequence shown here is derived from an EMBL/GenBank/DDBJ whole genome shotgun (WGS) entry which is preliminary data.</text>
</comment>
<dbReference type="Gene3D" id="3.40.50.1380">
    <property type="entry name" value="Methylglyoxal synthase-like domain"/>
    <property type="match status" value="1"/>
</dbReference>
<dbReference type="AlphaFoldDB" id="A0A1V1NRI4"/>
<reference evidence="3" key="1">
    <citation type="submission" date="2012-11" db="EMBL/GenBank/DDBJ databases">
        <authorList>
            <person name="Lucero-Rivera Y.E."/>
            <person name="Tovar-Ramirez D."/>
        </authorList>
    </citation>
    <scope>NUCLEOTIDE SEQUENCE [LARGE SCALE GENOMIC DNA]</scope>
    <source>
        <strain evidence="3">Araruama</strain>
    </source>
</reference>
<organism evidence="2 3">
    <name type="scientific">Candidatus Magnetoglobus multicellularis str. Araruama</name>
    <dbReference type="NCBI Taxonomy" id="890399"/>
    <lineage>
        <taxon>Bacteria</taxon>
        <taxon>Pseudomonadati</taxon>
        <taxon>Thermodesulfobacteriota</taxon>
        <taxon>Desulfobacteria</taxon>
        <taxon>Desulfobacterales</taxon>
        <taxon>Desulfobacteraceae</taxon>
        <taxon>Candidatus Magnetoglobus</taxon>
    </lineage>
</organism>
<dbReference type="GO" id="GO:0003937">
    <property type="term" value="F:IMP cyclohydrolase activity"/>
    <property type="evidence" value="ECO:0007669"/>
    <property type="project" value="InterPro"/>
</dbReference>
<evidence type="ECO:0000313" key="2">
    <source>
        <dbReference type="EMBL" id="ETR65181.1"/>
    </source>
</evidence>
<dbReference type="InterPro" id="IPR011607">
    <property type="entry name" value="MGS-like_dom"/>
</dbReference>
<dbReference type="SMART" id="SM00851">
    <property type="entry name" value="MGS"/>
    <property type="match status" value="1"/>
</dbReference>
<protein>
    <recommendedName>
        <fullName evidence="1">MGS-like domain-containing protein</fullName>
    </recommendedName>
</protein>
<dbReference type="SUPFAM" id="SSF52335">
    <property type="entry name" value="Methylglyoxal synthase-like"/>
    <property type="match status" value="1"/>
</dbReference>
<gene>
    <name evidence="2" type="ORF">OMM_14677</name>
</gene>
<sequence length="99" mass="10516">MRALISVSDKTNLVSFAQGLIALGWEIISTGGSAACLQKAALPVLDVSSVTGFAEIMDGRVKSLHPLIHGGILARRSDPKHQKALRDLQITPIDLVCVN</sequence>
<dbReference type="PROSITE" id="PS51855">
    <property type="entry name" value="MGS"/>
    <property type="match status" value="1"/>
</dbReference>
<dbReference type="PANTHER" id="PTHR11692">
    <property type="entry name" value="BIFUNCTIONAL PURINE BIOSYNTHESIS PROTEIN PURH"/>
    <property type="match status" value="1"/>
</dbReference>
<dbReference type="InterPro" id="IPR036914">
    <property type="entry name" value="MGS-like_dom_sf"/>
</dbReference>
<dbReference type="Pfam" id="PF02142">
    <property type="entry name" value="MGS"/>
    <property type="match status" value="1"/>
</dbReference>
<dbReference type="GO" id="GO:0005829">
    <property type="term" value="C:cytosol"/>
    <property type="evidence" value="ECO:0007669"/>
    <property type="project" value="TreeGrafter"/>
</dbReference>
<name>A0A1V1NRI4_9BACT</name>
<dbReference type="Proteomes" id="UP000189670">
    <property type="component" value="Unassembled WGS sequence"/>
</dbReference>
<dbReference type="GO" id="GO:0006189">
    <property type="term" value="P:'de novo' IMP biosynthetic process"/>
    <property type="evidence" value="ECO:0007669"/>
    <property type="project" value="TreeGrafter"/>
</dbReference>
<feature type="domain" description="MGS-like" evidence="1">
    <location>
        <begin position="1"/>
        <end position="99"/>
    </location>
</feature>
<accession>A0A1V1NRI4</accession>
<dbReference type="PANTHER" id="PTHR11692:SF0">
    <property type="entry name" value="BIFUNCTIONAL PURINE BIOSYNTHESIS PROTEIN ATIC"/>
    <property type="match status" value="1"/>
</dbReference>